<evidence type="ECO:0000256" key="4">
    <source>
        <dbReference type="ARBA" id="ARBA00022705"/>
    </source>
</evidence>
<dbReference type="AlphaFoldDB" id="A0A0G0UV32"/>
<dbReference type="Gene3D" id="2.40.50.140">
    <property type="entry name" value="Nucleic acid-binding proteins"/>
    <property type="match status" value="1"/>
</dbReference>
<evidence type="ECO:0000256" key="13">
    <source>
        <dbReference type="ARBA" id="ARBA00034003"/>
    </source>
</evidence>
<dbReference type="Gene3D" id="3.30.470.30">
    <property type="entry name" value="DNA ligase/mRNA capping enzyme"/>
    <property type="match status" value="1"/>
</dbReference>
<dbReference type="EC" id="6.5.1.1" evidence="14"/>
<feature type="binding site" evidence="14">
    <location>
        <position position="255"/>
    </location>
    <ligand>
        <name>ATP</name>
        <dbReference type="ChEBI" id="CHEBI:30616"/>
    </ligand>
</feature>
<dbReference type="CDD" id="cd07901">
    <property type="entry name" value="Adenylation_DNA_ligase_Arch_LigB"/>
    <property type="match status" value="1"/>
</dbReference>
<evidence type="ECO:0000313" key="18">
    <source>
        <dbReference type="EMBL" id="KKR63510.1"/>
    </source>
</evidence>
<dbReference type="Proteomes" id="UP000034613">
    <property type="component" value="Unassembled WGS sequence"/>
</dbReference>
<dbReference type="PROSITE" id="PS00333">
    <property type="entry name" value="DNA_LIGASE_A2"/>
    <property type="match status" value="1"/>
</dbReference>
<dbReference type="PROSITE" id="PS00697">
    <property type="entry name" value="DNA_LIGASE_A1"/>
    <property type="match status" value="1"/>
</dbReference>
<evidence type="ECO:0000256" key="9">
    <source>
        <dbReference type="ARBA" id="ARBA00022842"/>
    </source>
</evidence>
<dbReference type="InterPro" id="IPR022865">
    <property type="entry name" value="DNA_ligae_ATP-dep_bac/arc"/>
</dbReference>
<comment type="caution">
    <text evidence="18">The sequence shown here is derived from an EMBL/GenBank/DDBJ whole genome shotgun (WGS) entry which is preliminary data.</text>
</comment>
<comment type="function">
    <text evidence="14">DNA ligase that seals nicks in double-stranded DNA during DNA replication, DNA recombination and DNA repair.</text>
</comment>
<feature type="binding site" evidence="14">
    <location>
        <position position="343"/>
    </location>
    <ligand>
        <name>ATP</name>
        <dbReference type="ChEBI" id="CHEBI:30616"/>
    </ligand>
</feature>
<dbReference type="SUPFAM" id="SSF50249">
    <property type="entry name" value="Nucleic acid-binding proteins"/>
    <property type="match status" value="1"/>
</dbReference>
<dbReference type="Pfam" id="PF01068">
    <property type="entry name" value="DNA_ligase_A_M"/>
    <property type="match status" value="1"/>
</dbReference>
<keyword evidence="11 14" id="KW-0234">DNA repair</keyword>
<keyword evidence="2 14" id="KW-0436">Ligase</keyword>
<dbReference type="InterPro" id="IPR050191">
    <property type="entry name" value="ATP-dep_DNA_ligase"/>
</dbReference>
<feature type="binding site" evidence="14">
    <location>
        <position position="419"/>
    </location>
    <ligand>
        <name>ATP</name>
        <dbReference type="ChEBI" id="CHEBI:30616"/>
    </ligand>
</feature>
<dbReference type="HAMAP" id="MF_00407">
    <property type="entry name" value="DNA_ligase"/>
    <property type="match status" value="1"/>
</dbReference>
<keyword evidence="4 14" id="KW-0235">DNA replication</keyword>
<feature type="binding site" evidence="14">
    <location>
        <position position="248"/>
    </location>
    <ligand>
        <name>ATP</name>
        <dbReference type="ChEBI" id="CHEBI:30616"/>
    </ligand>
</feature>
<evidence type="ECO:0000256" key="14">
    <source>
        <dbReference type="HAMAP-Rule" id="MF_00407"/>
    </source>
</evidence>
<dbReference type="GO" id="GO:0006273">
    <property type="term" value="P:lagging strand elongation"/>
    <property type="evidence" value="ECO:0007669"/>
    <property type="project" value="TreeGrafter"/>
</dbReference>
<dbReference type="InterPro" id="IPR016059">
    <property type="entry name" value="DNA_ligase_ATP-dep_CS"/>
</dbReference>
<feature type="binding site" evidence="14">
    <location>
        <position position="303"/>
    </location>
    <ligand>
        <name>ATP</name>
        <dbReference type="ChEBI" id="CHEBI:30616"/>
    </ligand>
</feature>
<proteinExistence type="inferred from homology"/>
<dbReference type="GO" id="GO:0006281">
    <property type="term" value="P:DNA repair"/>
    <property type="evidence" value="ECO:0007669"/>
    <property type="project" value="UniProtKB-UniRule"/>
</dbReference>
<feature type="binding site" evidence="14">
    <location>
        <position position="274"/>
    </location>
    <ligand>
        <name>ATP</name>
        <dbReference type="ChEBI" id="CHEBI:30616"/>
    </ligand>
</feature>
<dbReference type="PANTHER" id="PTHR45674:SF4">
    <property type="entry name" value="DNA LIGASE 1"/>
    <property type="match status" value="1"/>
</dbReference>
<evidence type="ECO:0000313" key="19">
    <source>
        <dbReference type="Proteomes" id="UP000034613"/>
    </source>
</evidence>
<feature type="active site" description="N6-AMP-lysine intermediate" evidence="14">
    <location>
        <position position="250"/>
    </location>
</feature>
<dbReference type="GO" id="GO:0003910">
    <property type="term" value="F:DNA ligase (ATP) activity"/>
    <property type="evidence" value="ECO:0007669"/>
    <property type="project" value="UniProtKB-UniRule"/>
</dbReference>
<evidence type="ECO:0000256" key="2">
    <source>
        <dbReference type="ARBA" id="ARBA00022598"/>
    </source>
</evidence>
<dbReference type="GO" id="GO:0071897">
    <property type="term" value="P:DNA biosynthetic process"/>
    <property type="evidence" value="ECO:0007669"/>
    <property type="project" value="InterPro"/>
</dbReference>
<evidence type="ECO:0000256" key="16">
    <source>
        <dbReference type="RuleBase" id="RU004196"/>
    </source>
</evidence>
<dbReference type="SUPFAM" id="SSF117018">
    <property type="entry name" value="ATP-dependent DNA ligase DNA-binding domain"/>
    <property type="match status" value="1"/>
</dbReference>
<dbReference type="PANTHER" id="PTHR45674">
    <property type="entry name" value="DNA LIGASE 1/3 FAMILY MEMBER"/>
    <property type="match status" value="1"/>
</dbReference>
<dbReference type="InterPro" id="IPR000977">
    <property type="entry name" value="DNA_ligase_ATP-dep"/>
</dbReference>
<dbReference type="EMBL" id="LBZB01000003">
    <property type="protein sequence ID" value="KKR63510.1"/>
    <property type="molecule type" value="Genomic_DNA"/>
</dbReference>
<organism evidence="18 19">
    <name type="scientific">Candidatus Woesebacteria bacterium GW2011_GWA1_40_45</name>
    <dbReference type="NCBI Taxonomy" id="1618554"/>
    <lineage>
        <taxon>Bacteria</taxon>
        <taxon>Candidatus Woeseibacteriota</taxon>
    </lineage>
</organism>
<evidence type="ECO:0000256" key="1">
    <source>
        <dbReference type="ARBA" id="ARBA00007572"/>
    </source>
</evidence>
<evidence type="ECO:0000256" key="15">
    <source>
        <dbReference type="RuleBase" id="RU000617"/>
    </source>
</evidence>
<gene>
    <name evidence="14" type="primary">lig</name>
    <name evidence="18" type="ORF">UU03_C0003G0017</name>
</gene>
<dbReference type="SUPFAM" id="SSF56091">
    <property type="entry name" value="DNA ligase/mRNA capping enzyme, catalytic domain"/>
    <property type="match status" value="1"/>
</dbReference>
<keyword evidence="10 14" id="KW-0233">DNA recombination</keyword>
<evidence type="ECO:0000259" key="17">
    <source>
        <dbReference type="PROSITE" id="PS50160"/>
    </source>
</evidence>
<keyword evidence="6 14" id="KW-0547">Nucleotide-binding</keyword>
<feature type="domain" description="ATP-dependent DNA ligase family profile" evidence="17">
    <location>
        <begin position="331"/>
        <end position="453"/>
    </location>
</feature>
<dbReference type="Pfam" id="PF04679">
    <property type="entry name" value="DNA_ligase_A_C"/>
    <property type="match status" value="1"/>
</dbReference>
<feature type="binding site" evidence="14">
    <location>
        <position position="425"/>
    </location>
    <ligand>
        <name>ATP</name>
        <dbReference type="ChEBI" id="CHEBI:30616"/>
    </ligand>
</feature>
<dbReference type="GO" id="GO:0006310">
    <property type="term" value="P:DNA recombination"/>
    <property type="evidence" value="ECO:0007669"/>
    <property type="project" value="UniProtKB-UniRule"/>
</dbReference>
<evidence type="ECO:0000256" key="8">
    <source>
        <dbReference type="ARBA" id="ARBA00022840"/>
    </source>
</evidence>
<keyword evidence="5 14" id="KW-0479">Metal-binding</keyword>
<dbReference type="FunFam" id="1.10.3260.10:FF:000007">
    <property type="entry name" value="DNA ligase"/>
    <property type="match status" value="1"/>
</dbReference>
<keyword evidence="9 14" id="KW-0460">Magnesium</keyword>
<evidence type="ECO:0000256" key="3">
    <source>
        <dbReference type="ARBA" id="ARBA00022618"/>
    </source>
</evidence>
<keyword evidence="7 14" id="KW-0227">DNA damage</keyword>
<evidence type="ECO:0000256" key="10">
    <source>
        <dbReference type="ARBA" id="ARBA00023172"/>
    </source>
</evidence>
<comment type="catalytic activity">
    <reaction evidence="13 14 15">
        <text>ATP + (deoxyribonucleotide)n-3'-hydroxyl + 5'-phospho-(deoxyribonucleotide)m = (deoxyribonucleotide)n+m + AMP + diphosphate.</text>
        <dbReference type="EC" id="6.5.1.1"/>
    </reaction>
</comment>
<evidence type="ECO:0000256" key="12">
    <source>
        <dbReference type="ARBA" id="ARBA00023306"/>
    </source>
</evidence>
<evidence type="ECO:0000256" key="7">
    <source>
        <dbReference type="ARBA" id="ARBA00022763"/>
    </source>
</evidence>
<dbReference type="Gene3D" id="1.10.3260.10">
    <property type="entry name" value="DNA ligase, ATP-dependent, N-terminal domain"/>
    <property type="match status" value="1"/>
</dbReference>
<dbReference type="NCBIfam" id="TIGR00574">
    <property type="entry name" value="dnl1"/>
    <property type="match status" value="1"/>
</dbReference>
<keyword evidence="12 14" id="KW-0131">Cell cycle</keyword>
<dbReference type="InterPro" id="IPR012340">
    <property type="entry name" value="NA-bd_OB-fold"/>
</dbReference>
<accession>A0A0G0UV32</accession>
<evidence type="ECO:0000256" key="5">
    <source>
        <dbReference type="ARBA" id="ARBA00022723"/>
    </source>
</evidence>
<dbReference type="InterPro" id="IPR012309">
    <property type="entry name" value="DNA_ligase_ATP-dep_C"/>
</dbReference>
<name>A0A0G0UV32_9BACT</name>
<keyword evidence="3 14" id="KW-0132">Cell division</keyword>
<dbReference type="GO" id="GO:0003677">
    <property type="term" value="F:DNA binding"/>
    <property type="evidence" value="ECO:0007669"/>
    <property type="project" value="InterPro"/>
</dbReference>
<comment type="similarity">
    <text evidence="1 14 16">Belongs to the ATP-dependent DNA ligase family.</text>
</comment>
<dbReference type="PROSITE" id="PS50160">
    <property type="entry name" value="DNA_LIGASE_A3"/>
    <property type="match status" value="1"/>
</dbReference>
<dbReference type="GO" id="GO:0046872">
    <property type="term" value="F:metal ion binding"/>
    <property type="evidence" value="ECO:0007669"/>
    <property type="project" value="UniProtKB-KW"/>
</dbReference>
<dbReference type="InterPro" id="IPR012310">
    <property type="entry name" value="DNA_ligase_ATP-dep_cent"/>
</dbReference>
<comment type="cofactor">
    <cofactor evidence="14">
        <name>Mg(2+)</name>
        <dbReference type="ChEBI" id="CHEBI:18420"/>
    </cofactor>
</comment>
<evidence type="ECO:0000256" key="11">
    <source>
        <dbReference type="ARBA" id="ARBA00023204"/>
    </source>
</evidence>
<dbReference type="InterPro" id="IPR036599">
    <property type="entry name" value="DNA_ligase_N_sf"/>
</dbReference>
<sequence length="573" mass="64094">MRFKELAEYLQRLEKTPSRNEMTAILSDIFKKAGKNEIDKIVYLILGELAPSYQGLILNIAEAMMLRIISHAYDADINKVKSLYKQKGDLGDVAGSLAGGSGEGLMVQEVFDRLIAITKEAGLGSQERKVSLMAKLLGDLDPLSAKYVSRIPVGRLRLGFSDMTILDALSFMLKGNKSVRPQLEAAFNVNADIGKIAYSVKRLGISGLKNVKPEPGIPIRPSLAERLPSAEKILEKVPSAGSRQVAVEPKYDGFRCAVHVFVKDGKKEVRLFSRNLENTTAMFPDLAEAVRKIKVKSAIFDGEAIGYDTKTNKFLPFQETVQRKRKYNIEEVAKRLPLKLFIFDILYKDGKSFLNTPFIERRKILERTVSKINGKVEITRQEVTDSPQRIRDLIKTYLSEGLEGALIKKIDAPYKAGGRGYHWVKYKKTTGAGVKDTIDCLVMGVNKGKGKRAHFGVGAFLAGVKSGEKFKTVSKIGTGLTDEQWRELKIRSTNLEIRNKAPEYEVDKNLEPDIWTKPSLVVEILADEITKSPIHTAGLALRFPRLIRFRDDKNPSEATTLKELEGLFKMQKK</sequence>
<dbReference type="GO" id="GO:0051301">
    <property type="term" value="P:cell division"/>
    <property type="evidence" value="ECO:0007669"/>
    <property type="project" value="UniProtKB-KW"/>
</dbReference>
<dbReference type="GO" id="GO:0005524">
    <property type="term" value="F:ATP binding"/>
    <property type="evidence" value="ECO:0007669"/>
    <property type="project" value="UniProtKB-UniRule"/>
</dbReference>
<evidence type="ECO:0000256" key="6">
    <source>
        <dbReference type="ARBA" id="ARBA00022741"/>
    </source>
</evidence>
<keyword evidence="8 14" id="KW-0067">ATP-binding</keyword>
<dbReference type="Pfam" id="PF04675">
    <property type="entry name" value="DNA_ligase_A_N"/>
    <property type="match status" value="1"/>
</dbReference>
<dbReference type="InterPro" id="IPR012308">
    <property type="entry name" value="DNA_ligase_ATP-dep_N"/>
</dbReference>
<reference evidence="18 19" key="1">
    <citation type="journal article" date="2015" name="Nature">
        <title>rRNA introns, odd ribosomes, and small enigmatic genomes across a large radiation of phyla.</title>
        <authorList>
            <person name="Brown C.T."/>
            <person name="Hug L.A."/>
            <person name="Thomas B.C."/>
            <person name="Sharon I."/>
            <person name="Castelle C.J."/>
            <person name="Singh A."/>
            <person name="Wilkins M.J."/>
            <person name="Williams K.H."/>
            <person name="Banfield J.F."/>
        </authorList>
    </citation>
    <scope>NUCLEOTIDE SEQUENCE [LARGE SCALE GENOMIC DNA]</scope>
</reference>
<protein>
    <recommendedName>
        <fullName evidence="14">Probable DNA ligase</fullName>
        <ecNumber evidence="14">6.5.1.1</ecNumber>
    </recommendedName>
    <alternativeName>
        <fullName evidence="14">Polydeoxyribonucleotide synthase [ATP]</fullName>
    </alternativeName>
</protein>